<dbReference type="CDD" id="cd03809">
    <property type="entry name" value="GT4_MtfB-like"/>
    <property type="match status" value="1"/>
</dbReference>
<dbReference type="InterPro" id="IPR028098">
    <property type="entry name" value="Glyco_trans_4-like_N"/>
</dbReference>
<name>A0A1I5JN90_9BACT</name>
<organism evidence="4 5">
    <name type="scientific">Algoriphagus ornithinivorans</name>
    <dbReference type="NCBI Taxonomy" id="226506"/>
    <lineage>
        <taxon>Bacteria</taxon>
        <taxon>Pseudomonadati</taxon>
        <taxon>Bacteroidota</taxon>
        <taxon>Cytophagia</taxon>
        <taxon>Cytophagales</taxon>
        <taxon>Cyclobacteriaceae</taxon>
        <taxon>Algoriphagus</taxon>
    </lineage>
</organism>
<dbReference type="SUPFAM" id="SSF53756">
    <property type="entry name" value="UDP-Glycosyltransferase/glycogen phosphorylase"/>
    <property type="match status" value="1"/>
</dbReference>
<feature type="domain" description="Glycosyltransferase subfamily 4-like N-terminal" evidence="3">
    <location>
        <begin position="16"/>
        <end position="177"/>
    </location>
</feature>
<dbReference type="PANTHER" id="PTHR46401:SF2">
    <property type="entry name" value="GLYCOSYLTRANSFERASE WBBK-RELATED"/>
    <property type="match status" value="1"/>
</dbReference>
<dbReference type="STRING" id="226506.SAMN04488519_11315"/>
<reference evidence="5" key="1">
    <citation type="submission" date="2016-10" db="EMBL/GenBank/DDBJ databases">
        <authorList>
            <person name="Varghese N."/>
            <person name="Submissions S."/>
        </authorList>
    </citation>
    <scope>NUCLEOTIDE SEQUENCE [LARGE SCALE GENOMIC DNA]</scope>
    <source>
        <strain evidence="5">DSM 15282</strain>
    </source>
</reference>
<protein>
    <submittedName>
        <fullName evidence="4">Glycosyltransferase involved in cell wall bisynthesis</fullName>
    </submittedName>
</protein>
<accession>A0A1I5JN90</accession>
<evidence type="ECO:0000313" key="4">
    <source>
        <dbReference type="EMBL" id="SFO74274.1"/>
    </source>
</evidence>
<dbReference type="Pfam" id="PF00534">
    <property type="entry name" value="Glycos_transf_1"/>
    <property type="match status" value="1"/>
</dbReference>
<dbReference type="GO" id="GO:0016757">
    <property type="term" value="F:glycosyltransferase activity"/>
    <property type="evidence" value="ECO:0007669"/>
    <property type="project" value="InterPro"/>
</dbReference>
<feature type="domain" description="Glycosyl transferase family 1" evidence="2">
    <location>
        <begin position="183"/>
        <end position="343"/>
    </location>
</feature>
<dbReference type="PANTHER" id="PTHR46401">
    <property type="entry name" value="GLYCOSYLTRANSFERASE WBBK-RELATED"/>
    <property type="match status" value="1"/>
</dbReference>
<proteinExistence type="predicted"/>
<evidence type="ECO:0000256" key="1">
    <source>
        <dbReference type="ARBA" id="ARBA00022679"/>
    </source>
</evidence>
<dbReference type="Gene3D" id="3.40.50.2000">
    <property type="entry name" value="Glycogen Phosphorylase B"/>
    <property type="match status" value="2"/>
</dbReference>
<evidence type="ECO:0000313" key="5">
    <source>
        <dbReference type="Proteomes" id="UP000199564"/>
    </source>
</evidence>
<dbReference type="EMBL" id="FOVW01000013">
    <property type="protein sequence ID" value="SFO74274.1"/>
    <property type="molecule type" value="Genomic_DNA"/>
</dbReference>
<evidence type="ECO:0000259" key="2">
    <source>
        <dbReference type="Pfam" id="PF00534"/>
    </source>
</evidence>
<gene>
    <name evidence="4" type="ORF">SAMN04488519_11315</name>
</gene>
<dbReference type="Pfam" id="PF13439">
    <property type="entry name" value="Glyco_transf_4"/>
    <property type="match status" value="1"/>
</dbReference>
<keyword evidence="1 4" id="KW-0808">Transferase</keyword>
<dbReference type="InterPro" id="IPR001296">
    <property type="entry name" value="Glyco_trans_1"/>
</dbReference>
<keyword evidence="5" id="KW-1185">Reference proteome</keyword>
<sequence length="369" mass="42537">MKISYDYQIFTNQSHGGISRYYAILAKELSKQNQDVRILAGFHRNSYIEGLPSDIVSGRRMDKYPKKTGRFFQLLNHGLSQVQMGVERPDIIHETYYSDWPRFKFSACRVSSVYDMIHELFSSDLSKPDRTTQLKKATFSRIDHILSISESTKSDLIKLFEIPEEKISVVHLGVDLESFQVQKRENKINRKPYLMYVGMRTSYKNFLGLMKAYASSEKLKADFDIIAFGGGVFNRQEKELFKKHNLSKEQVRQISGDDCDLVQLYTQAAAFVYPSLYEGFGLPPLEAMAAGCPVVTSNTSSMPEVIRQAGEYFNPNECEEMKHAIERVVYSSERCKELIELGYENIKDFSWEKCARETLKVYQNLIGLR</sequence>
<dbReference type="GO" id="GO:0009103">
    <property type="term" value="P:lipopolysaccharide biosynthetic process"/>
    <property type="evidence" value="ECO:0007669"/>
    <property type="project" value="TreeGrafter"/>
</dbReference>
<dbReference type="Proteomes" id="UP000199564">
    <property type="component" value="Unassembled WGS sequence"/>
</dbReference>
<dbReference type="AlphaFoldDB" id="A0A1I5JN90"/>
<evidence type="ECO:0000259" key="3">
    <source>
        <dbReference type="Pfam" id="PF13439"/>
    </source>
</evidence>
<dbReference type="RefSeq" id="WP_091655532.1">
    <property type="nucleotide sequence ID" value="NZ_FOVW01000013.1"/>
</dbReference>